<keyword evidence="5" id="KW-0472">Membrane</keyword>
<comment type="pathway">
    <text evidence="1">Protein modification; protein glycosylation.</text>
</comment>
<dbReference type="InterPro" id="IPR001503">
    <property type="entry name" value="Glyco_trans_10"/>
</dbReference>
<dbReference type="InterPro" id="IPR055270">
    <property type="entry name" value="Glyco_tran_10_C"/>
</dbReference>
<keyword evidence="5" id="KW-1133">Transmembrane helix</keyword>
<sequence length="469" mass="53974">MGITISRNRIPRGFIIRSISLIIILLFIFQTYISHIQSQSPFESWSSSSPATHNPNAKYLGTNNDELAQFPPTHDLERFCSSYPERPVKKHHILISNKAKEDGPLKIFYWKQESLSQEIDWHKESEIMCPVPLELQSFFDHYRQTKVKDPSVFWKTGYAPCFFWKTWGNEMEDRPGSCASREYTKLDYIFSTNYTDFVNADIIYMGYASTMGIDKAPYFDQMLLPPRLAHQSWALSFFDGSIGYYPHVAMPAFLNQFDLTMGSPPQLMDVPNPSYPITEKKALELAHIEPTHPFDKTPEHYIAFMTSNCAAKNDRMGLIDKLVNTAGAHSYGLCGHNKEIPEELKGRETGSWQYKKQKTLASYPFGLAAENSNCLGFITEKIYDVYASGSIPIYMGAPDIADFVPEGSYIDVRNFKTYDDLIHYMKTVDREPFYRWKDIVKKDPTKFCKKCLYTGPSPWCTIMDNVHFV</sequence>
<evidence type="ECO:0000313" key="8">
    <source>
        <dbReference type="Proteomes" id="UP000723463"/>
    </source>
</evidence>
<feature type="transmembrane region" description="Helical" evidence="5">
    <location>
        <begin position="14"/>
        <end position="33"/>
    </location>
</feature>
<keyword evidence="4 5" id="KW-0808">Transferase</keyword>
<evidence type="ECO:0000313" key="7">
    <source>
        <dbReference type="EMBL" id="KAF9550404.1"/>
    </source>
</evidence>
<evidence type="ECO:0000256" key="2">
    <source>
        <dbReference type="ARBA" id="ARBA00008919"/>
    </source>
</evidence>
<evidence type="ECO:0000259" key="6">
    <source>
        <dbReference type="Pfam" id="PF00852"/>
    </source>
</evidence>
<accession>A0A9P6K7W8</accession>
<comment type="similarity">
    <text evidence="2 5">Belongs to the glycosyltransferase 10 family.</text>
</comment>
<evidence type="ECO:0000256" key="3">
    <source>
        <dbReference type="ARBA" id="ARBA00022676"/>
    </source>
</evidence>
<comment type="caution">
    <text evidence="7">The sequence shown here is derived from an EMBL/GenBank/DDBJ whole genome shotgun (WGS) entry which is preliminary data.</text>
</comment>
<keyword evidence="5" id="KW-0333">Golgi apparatus</keyword>
<dbReference type="SUPFAM" id="SSF53756">
    <property type="entry name" value="UDP-Glycosyltransferase/glycogen phosphorylase"/>
    <property type="match status" value="1"/>
</dbReference>
<feature type="domain" description="Fucosyltransferase C-terminal" evidence="6">
    <location>
        <begin position="300"/>
        <end position="466"/>
    </location>
</feature>
<name>A0A9P6K7W8_9FUNG</name>
<dbReference type="Gene3D" id="3.40.50.11660">
    <property type="entry name" value="Glycosyl transferase family 10, C-terminal domain"/>
    <property type="match status" value="1"/>
</dbReference>
<protein>
    <recommendedName>
        <fullName evidence="5">Fucosyltransferase</fullName>
        <ecNumber evidence="5">2.4.1.-</ecNumber>
    </recommendedName>
</protein>
<dbReference type="GO" id="GO:0032580">
    <property type="term" value="C:Golgi cisterna membrane"/>
    <property type="evidence" value="ECO:0007669"/>
    <property type="project" value="UniProtKB-SubCell"/>
</dbReference>
<proteinExistence type="inferred from homology"/>
<evidence type="ECO:0000256" key="4">
    <source>
        <dbReference type="ARBA" id="ARBA00022679"/>
    </source>
</evidence>
<dbReference type="EC" id="2.4.1.-" evidence="5"/>
<gene>
    <name evidence="7" type="primary">A4LEA_2</name>
    <name evidence="7" type="ORF">EC957_000706</name>
</gene>
<keyword evidence="3 5" id="KW-0328">Glycosyltransferase</keyword>
<dbReference type="AlphaFoldDB" id="A0A9P6K7W8"/>
<dbReference type="GO" id="GO:0046920">
    <property type="term" value="F:alpha-(1-&gt;3)-fucosyltransferase activity"/>
    <property type="evidence" value="ECO:0007669"/>
    <property type="project" value="TreeGrafter"/>
</dbReference>
<evidence type="ECO:0000256" key="5">
    <source>
        <dbReference type="RuleBase" id="RU003832"/>
    </source>
</evidence>
<dbReference type="PANTHER" id="PTHR11929">
    <property type="entry name" value="ALPHA- 1,3 -FUCOSYLTRANSFERASE"/>
    <property type="match status" value="1"/>
</dbReference>
<evidence type="ECO:0000256" key="1">
    <source>
        <dbReference type="ARBA" id="ARBA00004922"/>
    </source>
</evidence>
<comment type="subcellular location">
    <subcellularLocation>
        <location evidence="5">Golgi apparatus</location>
        <location evidence="5">Golgi stack membrane</location>
        <topology evidence="5">Single-pass type II membrane protein</topology>
    </subcellularLocation>
</comment>
<organism evidence="7 8">
    <name type="scientific">Mortierella hygrophila</name>
    <dbReference type="NCBI Taxonomy" id="979708"/>
    <lineage>
        <taxon>Eukaryota</taxon>
        <taxon>Fungi</taxon>
        <taxon>Fungi incertae sedis</taxon>
        <taxon>Mucoromycota</taxon>
        <taxon>Mortierellomycotina</taxon>
        <taxon>Mortierellomycetes</taxon>
        <taxon>Mortierellales</taxon>
        <taxon>Mortierellaceae</taxon>
        <taxon>Mortierella</taxon>
    </lineage>
</organism>
<dbReference type="InterPro" id="IPR038577">
    <property type="entry name" value="GT10-like_C_sf"/>
</dbReference>
<dbReference type="EMBL" id="JAAAXW010000011">
    <property type="protein sequence ID" value="KAF9550404.1"/>
    <property type="molecule type" value="Genomic_DNA"/>
</dbReference>
<dbReference type="Pfam" id="PF00852">
    <property type="entry name" value="Glyco_transf_10"/>
    <property type="match status" value="1"/>
</dbReference>
<keyword evidence="5" id="KW-0812">Transmembrane</keyword>
<dbReference type="Proteomes" id="UP000723463">
    <property type="component" value="Unassembled WGS sequence"/>
</dbReference>
<keyword evidence="8" id="KW-1185">Reference proteome</keyword>
<dbReference type="PANTHER" id="PTHR11929:SF194">
    <property type="entry name" value="ALPHA-(1,3)-FUCOSYLTRANSFERASE 10"/>
    <property type="match status" value="1"/>
</dbReference>
<reference evidence="7" key="1">
    <citation type="journal article" date="2020" name="Fungal Divers.">
        <title>Resolving the Mortierellaceae phylogeny through synthesis of multi-gene phylogenetics and phylogenomics.</title>
        <authorList>
            <person name="Vandepol N."/>
            <person name="Liber J."/>
            <person name="Desiro A."/>
            <person name="Na H."/>
            <person name="Kennedy M."/>
            <person name="Barry K."/>
            <person name="Grigoriev I.V."/>
            <person name="Miller A.N."/>
            <person name="O'Donnell K."/>
            <person name="Stajich J.E."/>
            <person name="Bonito G."/>
        </authorList>
    </citation>
    <scope>NUCLEOTIDE SEQUENCE</scope>
    <source>
        <strain evidence="7">NRRL 2591</strain>
    </source>
</reference>